<dbReference type="OrthoDB" id="3541707at2759"/>
<organism evidence="4 5">
    <name type="scientific">Cudoniella acicularis</name>
    <dbReference type="NCBI Taxonomy" id="354080"/>
    <lineage>
        <taxon>Eukaryota</taxon>
        <taxon>Fungi</taxon>
        <taxon>Dikarya</taxon>
        <taxon>Ascomycota</taxon>
        <taxon>Pezizomycotina</taxon>
        <taxon>Leotiomycetes</taxon>
        <taxon>Helotiales</taxon>
        <taxon>Tricladiaceae</taxon>
        <taxon>Cudoniella</taxon>
    </lineage>
</organism>
<sequence>MRFHLFFLSAPIFSRLVSTQALAAWHTNVGDQVIYQNSSSTDLYYTIDTGTGLGVGGFTSWTRLSLTIPPKNGTSLTGTGYTSGDGNIYGEVFYISNTGSIIEAAIQCTLPSGNCILQGTYTISGDVTSGVNPNTSLAATIRSSSDGYRVFYHDTAGNAKQVRYSGPLNITWGHELSVLDDVNGSPTALTTDSGKNLTAYAVDANKNILSSKLASNGTWIPSNSILTQTLPSFNGGNVTLAAAISDDNVSKSIFYIGTDRAFHQIETSNNWLNWNVTPEVGTDILPLADEPNADFAASSSGSTISFYYISGGGLIRATLNSGTWQKAVSIFGNSTLAPTQLDQTANDSNRSAKIGAGVGLGVGAPILAAIVALAYVFRTRRKAVKGEELEEPDTPGPPVPEKDRWEVHGQSMIRHELGNEMNDRIHIFYMVANLASLKGKLSILNRESAMKISEWMEPASYKCGNVFFQWTHFGERIYGSIQAEVTEKDFTFSWPGYPNALGRLDREGFSIKLDGGWICFGNGIPMTIGTATIHFHSSFIYRREDIQSFMPPNPRGQSNADLANYWGRASIVSGSDTDPGLGYQPEQRSKISFEHLPSSSDEARRDIPEPPREQRSGVSSEYSSSSTREARRVKALNSPENPLELPGDQNFYHNYPPINHEPVDHIAARLEPLEEVQLANSPQIPLQAVPERREDNASNLRAPRRARASIIPEVIEDWPGLLLSPENAVDGLIPLPAPRIKEEAELSDLAGTGEGVDEEPPAQTQNIPTPPLVDHNQVGGGRTF</sequence>
<feature type="region of interest" description="Disordered" evidence="1">
    <location>
        <begin position="743"/>
        <end position="784"/>
    </location>
</feature>
<protein>
    <submittedName>
        <fullName evidence="4">Uncharacterized protein</fullName>
    </submittedName>
</protein>
<feature type="region of interest" description="Disordered" evidence="1">
    <location>
        <begin position="576"/>
        <end position="644"/>
    </location>
</feature>
<dbReference type="SUPFAM" id="SSF89372">
    <property type="entry name" value="Fucose-specific lectin"/>
    <property type="match status" value="1"/>
</dbReference>
<feature type="chain" id="PRO_5034982609" evidence="3">
    <location>
        <begin position="20"/>
        <end position="784"/>
    </location>
</feature>
<dbReference type="Proteomes" id="UP000566819">
    <property type="component" value="Unassembled WGS sequence"/>
</dbReference>
<comment type="caution">
    <text evidence="4">The sequence shown here is derived from an EMBL/GenBank/DDBJ whole genome shotgun (WGS) entry which is preliminary data.</text>
</comment>
<evidence type="ECO:0000256" key="1">
    <source>
        <dbReference type="SAM" id="MobiDB-lite"/>
    </source>
</evidence>
<feature type="compositionally biased region" description="Low complexity" evidence="1">
    <location>
        <begin position="616"/>
        <end position="627"/>
    </location>
</feature>
<keyword evidence="3" id="KW-0732">Signal</keyword>
<dbReference type="Gene3D" id="2.120.10.70">
    <property type="entry name" value="Fucose-specific lectin"/>
    <property type="match status" value="1"/>
</dbReference>
<accession>A0A8H4VZW5</accession>
<gene>
    <name evidence="4" type="ORF">G7Y89_g12203</name>
</gene>
<keyword evidence="2" id="KW-1133">Transmembrane helix</keyword>
<evidence type="ECO:0000256" key="2">
    <source>
        <dbReference type="SAM" id="Phobius"/>
    </source>
</evidence>
<keyword evidence="2" id="KW-0812">Transmembrane</keyword>
<evidence type="ECO:0000313" key="4">
    <source>
        <dbReference type="EMBL" id="KAF4625964.1"/>
    </source>
</evidence>
<reference evidence="4 5" key="1">
    <citation type="submission" date="2020-03" db="EMBL/GenBank/DDBJ databases">
        <title>Draft Genome Sequence of Cudoniella acicularis.</title>
        <authorList>
            <person name="Buettner E."/>
            <person name="Kellner H."/>
        </authorList>
    </citation>
    <scope>NUCLEOTIDE SEQUENCE [LARGE SCALE GENOMIC DNA]</scope>
    <source>
        <strain evidence="4 5">DSM 108380</strain>
    </source>
</reference>
<proteinExistence type="predicted"/>
<evidence type="ECO:0000313" key="5">
    <source>
        <dbReference type="Proteomes" id="UP000566819"/>
    </source>
</evidence>
<dbReference type="AlphaFoldDB" id="A0A8H4VZW5"/>
<evidence type="ECO:0000256" key="3">
    <source>
        <dbReference type="SAM" id="SignalP"/>
    </source>
</evidence>
<name>A0A8H4VZW5_9HELO</name>
<feature type="signal peptide" evidence="3">
    <location>
        <begin position="1"/>
        <end position="19"/>
    </location>
</feature>
<dbReference type="EMBL" id="JAAMPI010001254">
    <property type="protein sequence ID" value="KAF4625964.1"/>
    <property type="molecule type" value="Genomic_DNA"/>
</dbReference>
<feature type="compositionally biased region" description="Basic and acidic residues" evidence="1">
    <location>
        <begin position="601"/>
        <end position="615"/>
    </location>
</feature>
<keyword evidence="2" id="KW-0472">Membrane</keyword>
<feature type="transmembrane region" description="Helical" evidence="2">
    <location>
        <begin position="354"/>
        <end position="377"/>
    </location>
</feature>
<keyword evidence="5" id="KW-1185">Reference proteome</keyword>